<dbReference type="InterPro" id="IPR044925">
    <property type="entry name" value="His-Me_finger_sf"/>
</dbReference>
<accession>A0A101K5V2</accession>
<evidence type="ECO:0000259" key="1">
    <source>
        <dbReference type="Pfam" id="PF13392"/>
    </source>
</evidence>
<dbReference type="EMBL" id="LMVH01000001">
    <property type="protein sequence ID" value="KUL98097.1"/>
    <property type="molecule type" value="Genomic_DNA"/>
</dbReference>
<evidence type="ECO:0000313" key="2">
    <source>
        <dbReference type="EMBL" id="KUL98097.1"/>
    </source>
</evidence>
<gene>
    <name evidence="2" type="ORF">RO03_00715</name>
</gene>
<reference evidence="2 3" key="1">
    <citation type="submission" date="2015-10" db="EMBL/GenBank/DDBJ databases">
        <authorList>
            <person name="Gilbert D.G."/>
        </authorList>
    </citation>
    <scope>NUCLEOTIDE SEQUENCE [LARGE SCALE GENOMIC DNA]</scope>
    <source>
        <strain evidence="2 3">ChDC F311</strain>
    </source>
</reference>
<dbReference type="Gene3D" id="3.90.75.20">
    <property type="match status" value="1"/>
</dbReference>
<dbReference type="Pfam" id="PF13392">
    <property type="entry name" value="HNH_3"/>
    <property type="match status" value="1"/>
</dbReference>
<dbReference type="SUPFAM" id="SSF54060">
    <property type="entry name" value="His-Me finger endonucleases"/>
    <property type="match status" value="1"/>
</dbReference>
<dbReference type="InterPro" id="IPR003615">
    <property type="entry name" value="HNH_nuc"/>
</dbReference>
<dbReference type="AlphaFoldDB" id="A0A101K5V2"/>
<evidence type="ECO:0000313" key="3">
    <source>
        <dbReference type="Proteomes" id="UP000054800"/>
    </source>
</evidence>
<dbReference type="Proteomes" id="UP000054800">
    <property type="component" value="Unassembled WGS sequence"/>
</dbReference>
<dbReference type="RefSeq" id="WP_059222389.1">
    <property type="nucleotide sequence ID" value="NZ_LMVH01000001.1"/>
</dbReference>
<comment type="caution">
    <text evidence="2">The sequence shown here is derived from an EMBL/GenBank/DDBJ whole genome shotgun (WGS) entry which is preliminary data.</text>
</comment>
<name>A0A101K5V2_FUSNC</name>
<dbReference type="OrthoDB" id="6638408at2"/>
<protein>
    <recommendedName>
        <fullName evidence="1">HNH nuclease domain-containing protein</fullName>
    </recommendedName>
</protein>
<proteinExistence type="predicted"/>
<organism evidence="2 3">
    <name type="scientific">Fusobacterium nucleatum subsp. nucleatum</name>
    <dbReference type="NCBI Taxonomy" id="76856"/>
    <lineage>
        <taxon>Bacteria</taxon>
        <taxon>Fusobacteriati</taxon>
        <taxon>Fusobacteriota</taxon>
        <taxon>Fusobacteriia</taxon>
        <taxon>Fusobacteriales</taxon>
        <taxon>Fusobacteriaceae</taxon>
        <taxon>Fusobacterium</taxon>
    </lineage>
</organism>
<feature type="domain" description="HNH nuclease" evidence="1">
    <location>
        <begin position="118"/>
        <end position="160"/>
    </location>
</feature>
<sequence>MKFTKEQITFLKSFNGEKTYKELVKLFQVKYKIDSISLSYFRKCLRKVNIDYKYVKTNRGSFKKGFIPWNKGKKTGVKPRKYDKNGEVEWLEKPIGTESITKDGYTLIKTEAPNTWEYKQRIIWKRVNGEIPKGHVIIFADGDKTNFNLENLICVTKNELRQLNRYELKKDDADLTKVGIGIVKLKAKLYKIKKGEK</sequence>